<protein>
    <submittedName>
        <fullName evidence="2">Uncharacterized protein</fullName>
    </submittedName>
</protein>
<gene>
    <name evidence="2" type="ORF">EVAR_62520_1</name>
</gene>
<evidence type="ECO:0000313" key="2">
    <source>
        <dbReference type="EMBL" id="GBP86822.1"/>
    </source>
</evidence>
<dbReference type="EMBL" id="BGZK01001819">
    <property type="protein sequence ID" value="GBP86822.1"/>
    <property type="molecule type" value="Genomic_DNA"/>
</dbReference>
<reference evidence="2 3" key="1">
    <citation type="journal article" date="2019" name="Commun. Biol.">
        <title>The bagworm genome reveals a unique fibroin gene that provides high tensile strength.</title>
        <authorList>
            <person name="Kono N."/>
            <person name="Nakamura H."/>
            <person name="Ohtoshi R."/>
            <person name="Tomita M."/>
            <person name="Numata K."/>
            <person name="Arakawa K."/>
        </authorList>
    </citation>
    <scope>NUCLEOTIDE SEQUENCE [LARGE SCALE GENOMIC DNA]</scope>
</reference>
<comment type="caution">
    <text evidence="2">The sequence shown here is derived from an EMBL/GenBank/DDBJ whole genome shotgun (WGS) entry which is preliminary data.</text>
</comment>
<accession>A0A4C1ZHD8</accession>
<dbReference type="Proteomes" id="UP000299102">
    <property type="component" value="Unassembled WGS sequence"/>
</dbReference>
<feature type="region of interest" description="Disordered" evidence="1">
    <location>
        <begin position="103"/>
        <end position="130"/>
    </location>
</feature>
<proteinExistence type="predicted"/>
<evidence type="ECO:0000313" key="3">
    <source>
        <dbReference type="Proteomes" id="UP000299102"/>
    </source>
</evidence>
<evidence type="ECO:0000256" key="1">
    <source>
        <dbReference type="SAM" id="MobiDB-lite"/>
    </source>
</evidence>
<name>A0A4C1ZHD8_EUMVA</name>
<sequence length="130" mass="14525">MHISFISGGDRLRRSVRAVRRRAADAPLPAARPISKELLVRLHTKMGRFERYNSKLTEHRREITASAVVLRSTSESSGGVLRLHHPIISSIIPSPSPSAYYPLRQISYPHPKGSRRTDDSSRLAGVHGRP</sequence>
<dbReference type="AlphaFoldDB" id="A0A4C1ZHD8"/>
<organism evidence="2 3">
    <name type="scientific">Eumeta variegata</name>
    <name type="common">Bagworm moth</name>
    <name type="synonym">Eumeta japonica</name>
    <dbReference type="NCBI Taxonomy" id="151549"/>
    <lineage>
        <taxon>Eukaryota</taxon>
        <taxon>Metazoa</taxon>
        <taxon>Ecdysozoa</taxon>
        <taxon>Arthropoda</taxon>
        <taxon>Hexapoda</taxon>
        <taxon>Insecta</taxon>
        <taxon>Pterygota</taxon>
        <taxon>Neoptera</taxon>
        <taxon>Endopterygota</taxon>
        <taxon>Lepidoptera</taxon>
        <taxon>Glossata</taxon>
        <taxon>Ditrysia</taxon>
        <taxon>Tineoidea</taxon>
        <taxon>Psychidae</taxon>
        <taxon>Oiketicinae</taxon>
        <taxon>Eumeta</taxon>
    </lineage>
</organism>
<keyword evidence="3" id="KW-1185">Reference proteome</keyword>